<keyword evidence="2" id="KW-1185">Reference proteome</keyword>
<evidence type="ECO:0000313" key="1">
    <source>
        <dbReference type="EMBL" id="KAG4303832.1"/>
    </source>
</evidence>
<name>A0ACB7C9V9_9ASCO</name>
<sequence>MKLSASQLSYLHSSLLQNPSIRPDARGPTQFRPLFVQVNVLPLTYGSSYVRWGDISVVVGIKAEIIDALNLNISGKSKRGGKITVNVEIFPNSSNENDDNDSVSAFFTESLLQSLSGIRLERLLVTSTKAWSIFIDAVVISSNNYALPALALAARLALQTTKLPHIIAHIAPESIDADKVAQNIGFGEFEVDHDLKNGIPVPDIENVGVIIFVANVGDNILYDISNDEIEVVEGLLAVGVLKNGQITYTRRIHIPNNYKTSTCGLKYSIVKKMLEGAANIGKELIKKSEEDAIYQSKNNQMSNDKTINIFEIKEISENKKKSTVREQDRSNQEEKMMEVLSNKFEILNNIGNGSFGNVVLARKKDSSFPESSLVAIKTMKKTFQTVTDCLKLREIQSLHKLPPHPHIIPIYDSFLDPTTKRLHMVMEHMEGNLYQLIKSRNKKVFDVQTVQNILYQILSALKHIHDNNFFHRDIKPENILVSSVSNQKLVELSTFDNRFQTCSPATWIHKDKNIEIGGGEWKKGLKLAEKLGFSFPKIPPISLETILSNSWPPSFISFIRWTMQWDPLRRPNCMQSLQHPFFNKIDDSSEVFTIKTDIDCASTPLQPSQKKLNVQDNFHNNEVKSQISKVLSVDEKHPCTYSELQKRLSFNLRNLFSKKHQIATNYEKIRLNKNIANDSLSEFKTCSQKPQSKNHCYSSIYKDKATLLEPLKESIILEKTIQTSTQIRKQPLHQESTISIKPLTIDKNKSNLINVETKHSLINSAPLNTKDLITNSLEKNTKYNTGLFSYLQKKVKLSEDLDLKTLPNFKTSNCYFDNFQNDAALQTFNVSNRNLKTHDIKSNKSSQKNTQTVHNSITFSRNSFTNTFQNKTIYSVDQDKLTKKSSPLATKSSKPPDALSFNISCKHKDKPMKNTLCSVCYVTRKTKVDIVKEMEKNKSRCHKYYPYIHDLKNEKTKQQFLTGSKSKLLLKQVSRPFNLSKLYSNFSFMYYKPACLSLQNKYSLRYGNKYKQNTLTETKPLTDQRGKDTLSKFYTNQTNSPIKDLENMSEISQKYSSFLINTQKQKNRKTSQKHDQKLDTLSLRTRTRKVPKSVIDKRWTRIPESSLTQIVDILKDIQRPVIMNIRHKTRRMDAQRNLNIMISKIRDRLSKLLVPPPLKESYNYERLREKNQELESILVSNLEQISRLEKTLDHEKSLLAKEESDFRELAKNAQYDENSRKQQFKKFHPLLRQEEDILESEFSYTQINLDENNTFSSYDVSNDRAFISLEKQLKRYVNSVKSDSKEVEKIIQLSQKAQTSLLKVLTLYDYFISHKILTETCV</sequence>
<dbReference type="EMBL" id="JABTEG010000020">
    <property type="protein sequence ID" value="KAG4303832.1"/>
    <property type="molecule type" value="Genomic_DNA"/>
</dbReference>
<accession>A0ACB7C9V9</accession>
<evidence type="ECO:0000313" key="2">
    <source>
        <dbReference type="Proteomes" id="UP000768646"/>
    </source>
</evidence>
<protein>
    <submittedName>
        <fullName evidence="1">Uncharacterized protein</fullName>
    </submittedName>
</protein>
<gene>
    <name evidence="1" type="ORF">PORY_002761</name>
</gene>
<reference evidence="1 2" key="1">
    <citation type="journal article" date="2021" name="Commun. Biol.">
        <title>Genomic insights into the host specific adaptation of the Pneumocystis genus.</title>
        <authorList>
            <person name="Cisse O.H."/>
            <person name="Ma L."/>
            <person name="Dekker J.P."/>
            <person name="Khil P.P."/>
            <person name="Youn J.-H."/>
            <person name="Brenchley J.M."/>
            <person name="Blair R."/>
            <person name="Pahar B."/>
            <person name="Chabe M."/>
            <person name="Van Rompay K.K.A."/>
            <person name="Keesler R."/>
            <person name="Sukura A."/>
            <person name="Hirsch V."/>
            <person name="Kutty G."/>
            <person name="Liu Y."/>
            <person name="Peng L."/>
            <person name="Chen J."/>
            <person name="Song J."/>
            <person name="Weissenbacher-Lang C."/>
            <person name="Xu J."/>
            <person name="Upham N.S."/>
            <person name="Stajich J.E."/>
            <person name="Cuomo C.A."/>
            <person name="Cushion M.T."/>
            <person name="Kovacs J.A."/>
        </authorList>
    </citation>
    <scope>NUCLEOTIDE SEQUENCE [LARGE SCALE GENOMIC DNA]</scope>
    <source>
        <strain evidence="1 2">RABM</strain>
    </source>
</reference>
<comment type="caution">
    <text evidence="1">The sequence shown here is derived from an EMBL/GenBank/DDBJ whole genome shotgun (WGS) entry which is preliminary data.</text>
</comment>
<organism evidence="1 2">
    <name type="scientific">Pneumocystis oryctolagi</name>
    <dbReference type="NCBI Taxonomy" id="42067"/>
    <lineage>
        <taxon>Eukaryota</taxon>
        <taxon>Fungi</taxon>
        <taxon>Dikarya</taxon>
        <taxon>Ascomycota</taxon>
        <taxon>Taphrinomycotina</taxon>
        <taxon>Pneumocystomycetes</taxon>
        <taxon>Pneumocystaceae</taxon>
        <taxon>Pneumocystis</taxon>
    </lineage>
</organism>
<proteinExistence type="predicted"/>
<dbReference type="Proteomes" id="UP000768646">
    <property type="component" value="Unassembled WGS sequence"/>
</dbReference>